<comment type="caution">
    <text evidence="3">The sequence shown here is derived from an EMBL/GenBank/DDBJ whole genome shotgun (WGS) entry which is preliminary data.</text>
</comment>
<gene>
    <name evidence="3" type="ORF">JR050_19785</name>
</gene>
<keyword evidence="4" id="KW-1185">Reference proteome</keyword>
<organism evidence="3 4">
    <name type="scientific">Bacillus suaedaesalsae</name>
    <dbReference type="NCBI Taxonomy" id="2810349"/>
    <lineage>
        <taxon>Bacteria</taxon>
        <taxon>Bacillati</taxon>
        <taxon>Bacillota</taxon>
        <taxon>Bacilli</taxon>
        <taxon>Bacillales</taxon>
        <taxon>Bacillaceae</taxon>
        <taxon>Bacillus</taxon>
    </lineage>
</organism>
<keyword evidence="2" id="KW-1133">Transmembrane helix</keyword>
<keyword evidence="2" id="KW-0812">Transmembrane</keyword>
<dbReference type="Proteomes" id="UP001518925">
    <property type="component" value="Unassembled WGS sequence"/>
</dbReference>
<dbReference type="EMBL" id="JAFELM010000045">
    <property type="protein sequence ID" value="MBM6619909.1"/>
    <property type="molecule type" value="Genomic_DNA"/>
</dbReference>
<protein>
    <submittedName>
        <fullName evidence="3">GerMN domain-containing protein</fullName>
    </submittedName>
</protein>
<evidence type="ECO:0000313" key="3">
    <source>
        <dbReference type="EMBL" id="MBM6619909.1"/>
    </source>
</evidence>
<accession>A0ABS2DN34</accession>
<evidence type="ECO:0000256" key="2">
    <source>
        <dbReference type="SAM" id="Phobius"/>
    </source>
</evidence>
<proteinExistence type="predicted"/>
<dbReference type="RefSeq" id="WP_204205385.1">
    <property type="nucleotide sequence ID" value="NZ_JAFELM010000045.1"/>
</dbReference>
<feature type="region of interest" description="Disordered" evidence="1">
    <location>
        <begin position="89"/>
        <end position="126"/>
    </location>
</feature>
<keyword evidence="2" id="KW-0472">Membrane</keyword>
<evidence type="ECO:0000313" key="4">
    <source>
        <dbReference type="Proteomes" id="UP001518925"/>
    </source>
</evidence>
<reference evidence="3 4" key="1">
    <citation type="submission" date="2021-02" db="EMBL/GenBank/DDBJ databases">
        <title>Bacillus sp. RD4P76, an endophyte from a halophyte.</title>
        <authorList>
            <person name="Sun J.-Q."/>
        </authorList>
    </citation>
    <scope>NUCLEOTIDE SEQUENCE [LARGE SCALE GENOMIC DNA]</scope>
    <source>
        <strain evidence="3 4">RD4P76</strain>
    </source>
</reference>
<sequence>MKKSEWNDKQLEELLESMPKVSDRQSPDALYRKIQARLQEDEVKYTKKKKTWVLPSIATVAALFLIFLIGSNMMDIQNLGNGSNDKLQMEKSAVQDPEKPESEGSIDSRVAENSDAAALKDDSGEAEQKSLMMSVEEQTVPLVNEVTDDQTLITVGVKDEQVQIVFPVSFLHRNNEITKTEMLQDIISRFPEGEFGVLHIIREFKFEQITESEVKVIVPNNLTLSSPGQDIKEPIIETLRWMGYKKAQVVYEDGRQVEDAMSGGTVGPIEIQSQMKGYVIHRTTTNKVFLVPTLSPSTSFENALEIMSQPGFQIEPSIEQGLINNVIVEDKTVTVSFTKEIENSIQNDLMIKAILLSAKEFGYEQVKFENTVEQIGEYPLKDPKGNSLAISVPIAPNYMEIPNK</sequence>
<feature type="transmembrane region" description="Helical" evidence="2">
    <location>
        <begin position="52"/>
        <end position="74"/>
    </location>
</feature>
<name>A0ABS2DN34_9BACI</name>
<evidence type="ECO:0000256" key="1">
    <source>
        <dbReference type="SAM" id="MobiDB-lite"/>
    </source>
</evidence>